<organism evidence="1 2">
    <name type="scientific">Peronosclerospora sorghi</name>
    <dbReference type="NCBI Taxonomy" id="230839"/>
    <lineage>
        <taxon>Eukaryota</taxon>
        <taxon>Sar</taxon>
        <taxon>Stramenopiles</taxon>
        <taxon>Oomycota</taxon>
        <taxon>Peronosporomycetes</taxon>
        <taxon>Peronosporales</taxon>
        <taxon>Peronosporaceae</taxon>
        <taxon>Peronosclerospora</taxon>
    </lineage>
</organism>
<gene>
    <name evidence="1" type="ORF">PsorP6_014472</name>
</gene>
<dbReference type="EMBL" id="CM047586">
    <property type="protein sequence ID" value="KAI9909075.1"/>
    <property type="molecule type" value="Genomic_DNA"/>
</dbReference>
<comment type="caution">
    <text evidence="1">The sequence shown here is derived from an EMBL/GenBank/DDBJ whole genome shotgun (WGS) entry which is preliminary data.</text>
</comment>
<sequence>MLEAPVVLCVSFDDLHYCVKKSMIPMTVTRSPIAREVDAAAAVILRRSFGIVRKIASITANRSYWARTSSFTVASISCAIHCGLKYISCKVSVDVPRAGISCNEAFE</sequence>
<reference evidence="1 2" key="1">
    <citation type="journal article" date="2022" name="bioRxiv">
        <title>The genome of the oomycete Peronosclerospora sorghi, a cosmopolitan pathogen of maize and sorghum, is inflated with dispersed pseudogenes.</title>
        <authorList>
            <person name="Fletcher K."/>
            <person name="Martin F."/>
            <person name="Isakeit T."/>
            <person name="Cavanaugh K."/>
            <person name="Magill C."/>
            <person name="Michelmore R."/>
        </authorList>
    </citation>
    <scope>NUCLEOTIDE SEQUENCE [LARGE SCALE GENOMIC DNA]</scope>
    <source>
        <strain evidence="1">P6</strain>
    </source>
</reference>
<protein>
    <submittedName>
        <fullName evidence="1">Uncharacterized protein</fullName>
    </submittedName>
</protein>
<evidence type="ECO:0000313" key="1">
    <source>
        <dbReference type="EMBL" id="KAI9909075.1"/>
    </source>
</evidence>
<name>A0ACC0VRV8_9STRA</name>
<dbReference type="Proteomes" id="UP001163321">
    <property type="component" value="Chromosome 7"/>
</dbReference>
<evidence type="ECO:0000313" key="2">
    <source>
        <dbReference type="Proteomes" id="UP001163321"/>
    </source>
</evidence>
<accession>A0ACC0VRV8</accession>
<proteinExistence type="predicted"/>
<keyword evidence="2" id="KW-1185">Reference proteome</keyword>